<comment type="caution">
    <text evidence="2">The sequence shown here is derived from an EMBL/GenBank/DDBJ whole genome shotgun (WGS) entry which is preliminary data.</text>
</comment>
<dbReference type="CDD" id="cd12871">
    <property type="entry name" value="Bacuni_01323_like"/>
    <property type="match status" value="1"/>
</dbReference>
<dbReference type="InterPro" id="IPR024361">
    <property type="entry name" value="BACON"/>
</dbReference>
<protein>
    <submittedName>
        <fullName evidence="2">DUF4595 domain-containing protein</fullName>
    </submittedName>
</protein>
<accession>A0A9D1GLP3</accession>
<dbReference type="PROSITE" id="PS51257">
    <property type="entry name" value="PROKAR_LIPOPROTEIN"/>
    <property type="match status" value="1"/>
</dbReference>
<gene>
    <name evidence="2" type="ORF">IAC35_01200</name>
</gene>
<name>A0A9D1GLP3_9BACT</name>
<proteinExistence type="predicted"/>
<evidence type="ECO:0000313" key="3">
    <source>
        <dbReference type="Proteomes" id="UP000886881"/>
    </source>
</evidence>
<evidence type="ECO:0000313" key="2">
    <source>
        <dbReference type="EMBL" id="HIT46456.1"/>
    </source>
</evidence>
<dbReference type="EMBL" id="DVLC01000022">
    <property type="protein sequence ID" value="HIT46456.1"/>
    <property type="molecule type" value="Genomic_DNA"/>
</dbReference>
<evidence type="ECO:0000259" key="1">
    <source>
        <dbReference type="Pfam" id="PF13004"/>
    </source>
</evidence>
<reference evidence="2" key="1">
    <citation type="submission" date="2020-10" db="EMBL/GenBank/DDBJ databases">
        <authorList>
            <person name="Gilroy R."/>
        </authorList>
    </citation>
    <scope>NUCLEOTIDE SEQUENCE</scope>
    <source>
        <strain evidence="2">ChiHecec2B26-709</strain>
    </source>
</reference>
<dbReference type="Proteomes" id="UP000886881">
    <property type="component" value="Unassembled WGS sequence"/>
</dbReference>
<reference evidence="2" key="2">
    <citation type="journal article" date="2021" name="PeerJ">
        <title>Extensive microbial diversity within the chicken gut microbiome revealed by metagenomics and culture.</title>
        <authorList>
            <person name="Gilroy R."/>
            <person name="Ravi A."/>
            <person name="Getino M."/>
            <person name="Pursley I."/>
            <person name="Horton D.L."/>
            <person name="Alikhan N.F."/>
            <person name="Baker D."/>
            <person name="Gharbi K."/>
            <person name="Hall N."/>
            <person name="Watson M."/>
            <person name="Adriaenssens E.M."/>
            <person name="Foster-Nyarko E."/>
            <person name="Jarju S."/>
            <person name="Secka A."/>
            <person name="Antonio M."/>
            <person name="Oren A."/>
            <person name="Chaudhuri R.R."/>
            <person name="La Ragione R."/>
            <person name="Hildebrand F."/>
            <person name="Pallen M.J."/>
        </authorList>
    </citation>
    <scope>NUCLEOTIDE SEQUENCE</scope>
    <source>
        <strain evidence="2">ChiHecec2B26-709</strain>
    </source>
</reference>
<dbReference type="InterPro" id="IPR013783">
    <property type="entry name" value="Ig-like_fold"/>
</dbReference>
<dbReference type="Gene3D" id="2.60.40.10">
    <property type="entry name" value="Immunoglobulins"/>
    <property type="match status" value="1"/>
</dbReference>
<dbReference type="CDD" id="cd14948">
    <property type="entry name" value="BACON"/>
    <property type="match status" value="1"/>
</dbReference>
<feature type="domain" description="BACON" evidence="1">
    <location>
        <begin position="62"/>
        <end position="113"/>
    </location>
</feature>
<dbReference type="Pfam" id="PF13004">
    <property type="entry name" value="BACON"/>
    <property type="match status" value="1"/>
</dbReference>
<dbReference type="Gene3D" id="2.40.160.190">
    <property type="match status" value="1"/>
</dbReference>
<dbReference type="AlphaFoldDB" id="A0A9D1GLP3"/>
<sequence length="435" mass="48502">MKPYSIIAAIVASALLAAGCTGIGQSISLDSEPGILAATGGTTDFTFTPPYAWSADIRTDEGVDSWISINPTSGDASRQTVTVSAGPNERADSRIAFIDISSGDQFLSVQITQLGTDDETPGGDIEAPPVEIPATYIRHIRILDPSEGNEDNFSFEYDGEGRVTTIRGDSRLDDEYSMYYYTISYGKRSVSITGDDGINVEATLDSEGRATEVEYSETYDGREYASDITLTYDSEGRLVKETSTDGYSESVTDYIWTDGNIARVHYEYYDTDYLYSSYPNTGNIDINWLMTGGYGSGIAPLGIIGMLGTRCTDYAYPDYWDAVLLSPDQQQIAVSEDDLDKPVEKEGFYYEYGEPEISYLFEGPEGCLSYIHMEKPLEQVHYLQTGIITDYDPYAYEIREDGKKYYYVLTIEWGEREETYRETVSIHPQEVTVDY</sequence>
<organism evidence="2 3">
    <name type="scientific">Candidatus Cryptobacteroides merdipullorum</name>
    <dbReference type="NCBI Taxonomy" id="2840771"/>
    <lineage>
        <taxon>Bacteria</taxon>
        <taxon>Pseudomonadati</taxon>
        <taxon>Bacteroidota</taxon>
        <taxon>Bacteroidia</taxon>
        <taxon>Bacteroidales</taxon>
        <taxon>Candidatus Cryptobacteroides</taxon>
    </lineage>
</organism>